<organism evidence="1 2">
    <name type="scientific">Bacillus phage v_B-Bak10</name>
    <dbReference type="NCBI Taxonomy" id="2094736"/>
    <lineage>
        <taxon>Viruses</taxon>
        <taxon>Duplodnaviria</taxon>
        <taxon>Heunggongvirae</taxon>
        <taxon>Uroviricota</taxon>
        <taxon>Caudoviricetes</taxon>
        <taxon>Sejongvirinae</taxon>
        <taxon>Basiliskvirus</taxon>
        <taxon>Basiliskvirus bak10</taxon>
    </lineage>
</organism>
<dbReference type="Proteomes" id="UP000262714">
    <property type="component" value="Segment"/>
</dbReference>
<accession>A0A385IKC5</accession>
<gene>
    <name evidence="1" type="ORF">vBBBak10_086</name>
</gene>
<sequence length="38" mass="4311">MGLAAFVTTSTLMVLWFGYGLKAYLKNVKEDEKNDNKN</sequence>
<name>A0A385IKC5_9CAUD</name>
<proteinExistence type="predicted"/>
<evidence type="ECO:0000313" key="1">
    <source>
        <dbReference type="EMBL" id="AXY83310.1"/>
    </source>
</evidence>
<evidence type="ECO:0000313" key="2">
    <source>
        <dbReference type="Proteomes" id="UP000262714"/>
    </source>
</evidence>
<reference evidence="1 2" key="1">
    <citation type="submission" date="2018-02" db="EMBL/GenBank/DDBJ databases">
        <title>Genomic characterization of three novel Basilisk-like phages infecting Bacillus anthracis.</title>
        <authorList>
            <person name="Farlow J."/>
            <person name="Bolkvadze D."/>
            <person name="Leshkasheli L."/>
            <person name="Kusradze I."/>
            <person name="Kotorashvili A."/>
            <person name="Kotaria N."/>
            <person name="Balarjishvili N."/>
            <person name="Kvachadze L."/>
            <person name="Nikolich M."/>
            <person name="Kutateladze M."/>
        </authorList>
    </citation>
    <scope>NUCLEOTIDE SEQUENCE [LARGE SCALE GENOMIC DNA]</scope>
</reference>
<keyword evidence="2" id="KW-1185">Reference proteome</keyword>
<protein>
    <submittedName>
        <fullName evidence="1">Uncharacterized protein</fullName>
    </submittedName>
</protein>
<dbReference type="EMBL" id="MG967618">
    <property type="protein sequence ID" value="AXY83310.1"/>
    <property type="molecule type" value="Genomic_DNA"/>
</dbReference>